<dbReference type="Gene3D" id="1.10.260.40">
    <property type="entry name" value="lambda repressor-like DNA-binding domains"/>
    <property type="match status" value="1"/>
</dbReference>
<dbReference type="PROSITE" id="PS50943">
    <property type="entry name" value="HTH_CROC1"/>
    <property type="match status" value="1"/>
</dbReference>
<reference evidence="2" key="1">
    <citation type="journal article" date="2015" name="Proc. Natl. Acad. Sci. U.S.A.">
        <title>Networks of energetic and metabolic interactions define dynamics in microbial communities.</title>
        <authorList>
            <person name="Embree M."/>
            <person name="Liu J.K."/>
            <person name="Al-Bassam M.M."/>
            <person name="Zengler K."/>
        </authorList>
    </citation>
    <scope>NUCLEOTIDE SEQUENCE</scope>
</reference>
<organism evidence="2">
    <name type="scientific">hydrocarbon metagenome</name>
    <dbReference type="NCBI Taxonomy" id="938273"/>
    <lineage>
        <taxon>unclassified sequences</taxon>
        <taxon>metagenomes</taxon>
        <taxon>ecological metagenomes</taxon>
    </lineage>
</organism>
<evidence type="ECO:0000259" key="1">
    <source>
        <dbReference type="PROSITE" id="PS50943"/>
    </source>
</evidence>
<gene>
    <name evidence="2" type="ORF">ASZ90_018230</name>
</gene>
<accession>A0A0W8E6U2</accession>
<dbReference type="GO" id="GO:0003677">
    <property type="term" value="F:DNA binding"/>
    <property type="evidence" value="ECO:0007669"/>
    <property type="project" value="InterPro"/>
</dbReference>
<protein>
    <recommendedName>
        <fullName evidence="1">HTH cro/C1-type domain-containing protein</fullName>
    </recommendedName>
</protein>
<name>A0A0W8E6U2_9ZZZZ</name>
<feature type="domain" description="HTH cro/C1-type" evidence="1">
    <location>
        <begin position="1"/>
        <end position="38"/>
    </location>
</feature>
<dbReference type="InterPro" id="IPR010982">
    <property type="entry name" value="Lambda_DNA-bd_dom_sf"/>
</dbReference>
<dbReference type="CDD" id="cd00093">
    <property type="entry name" value="HTH_XRE"/>
    <property type="match status" value="1"/>
</dbReference>
<dbReference type="Pfam" id="PF01381">
    <property type="entry name" value="HTH_3"/>
    <property type="match status" value="1"/>
</dbReference>
<dbReference type="AlphaFoldDB" id="A0A0W8E6U2"/>
<comment type="caution">
    <text evidence="2">The sequence shown here is derived from an EMBL/GenBank/DDBJ whole genome shotgun (WGS) entry which is preliminary data.</text>
</comment>
<dbReference type="InterPro" id="IPR001387">
    <property type="entry name" value="Cro/C1-type_HTH"/>
</dbReference>
<evidence type="ECO:0000313" key="2">
    <source>
        <dbReference type="EMBL" id="KUG04359.1"/>
    </source>
</evidence>
<proteinExistence type="predicted"/>
<sequence length="82" mass="9062">MAGLSKATISKYEAASHPPKLIHAIAIAEALNVGFSYLIGFTDNRYIQETTLISDLFLSLPDDGKKELLNYAKYLEGQTKKD</sequence>
<dbReference type="EMBL" id="LNQE01001851">
    <property type="protein sequence ID" value="KUG04359.1"/>
    <property type="molecule type" value="Genomic_DNA"/>
</dbReference>
<dbReference type="SUPFAM" id="SSF47413">
    <property type="entry name" value="lambda repressor-like DNA-binding domains"/>
    <property type="match status" value="1"/>
</dbReference>